<dbReference type="SUPFAM" id="SSF53850">
    <property type="entry name" value="Periplasmic binding protein-like II"/>
    <property type="match status" value="1"/>
</dbReference>
<dbReference type="SUPFAM" id="SSF46785">
    <property type="entry name" value="Winged helix' DNA-binding domain"/>
    <property type="match status" value="1"/>
</dbReference>
<gene>
    <name evidence="6" type="ORF">HNQ65_004690</name>
</gene>
<dbReference type="PANTHER" id="PTHR30346:SF0">
    <property type="entry name" value="HCA OPERON TRANSCRIPTIONAL ACTIVATOR HCAR"/>
    <property type="match status" value="1"/>
</dbReference>
<accession>A0A7W7YFG3</accession>
<dbReference type="CDD" id="cd08414">
    <property type="entry name" value="PBP2_LTTR_aromatics_like"/>
    <property type="match status" value="1"/>
</dbReference>
<dbReference type="AlphaFoldDB" id="A0A7W7YFG3"/>
<dbReference type="GO" id="GO:0003677">
    <property type="term" value="F:DNA binding"/>
    <property type="evidence" value="ECO:0007669"/>
    <property type="project" value="UniProtKB-KW"/>
</dbReference>
<dbReference type="PROSITE" id="PS50931">
    <property type="entry name" value="HTH_LYSR"/>
    <property type="match status" value="1"/>
</dbReference>
<keyword evidence="2" id="KW-0805">Transcription regulation</keyword>
<dbReference type="InterPro" id="IPR005119">
    <property type="entry name" value="LysR_subst-bd"/>
</dbReference>
<dbReference type="Gene3D" id="3.40.190.10">
    <property type="entry name" value="Periplasmic binding protein-like II"/>
    <property type="match status" value="2"/>
</dbReference>
<dbReference type="InterPro" id="IPR036390">
    <property type="entry name" value="WH_DNA-bd_sf"/>
</dbReference>
<organism evidence="6 7">
    <name type="scientific">Prosthecobacter vanneervenii</name>
    <dbReference type="NCBI Taxonomy" id="48466"/>
    <lineage>
        <taxon>Bacteria</taxon>
        <taxon>Pseudomonadati</taxon>
        <taxon>Verrucomicrobiota</taxon>
        <taxon>Verrucomicrobiia</taxon>
        <taxon>Verrucomicrobiales</taxon>
        <taxon>Verrucomicrobiaceae</taxon>
        <taxon>Prosthecobacter</taxon>
    </lineage>
</organism>
<dbReference type="Gene3D" id="1.10.10.10">
    <property type="entry name" value="Winged helix-like DNA-binding domain superfamily/Winged helix DNA-binding domain"/>
    <property type="match status" value="1"/>
</dbReference>
<dbReference type="PANTHER" id="PTHR30346">
    <property type="entry name" value="TRANSCRIPTIONAL DUAL REGULATOR HCAR-RELATED"/>
    <property type="match status" value="1"/>
</dbReference>
<evidence type="ECO:0000256" key="1">
    <source>
        <dbReference type="ARBA" id="ARBA00009437"/>
    </source>
</evidence>
<dbReference type="EMBL" id="JACHIG010000013">
    <property type="protein sequence ID" value="MBB5035082.1"/>
    <property type="molecule type" value="Genomic_DNA"/>
</dbReference>
<evidence type="ECO:0000256" key="3">
    <source>
        <dbReference type="ARBA" id="ARBA00023125"/>
    </source>
</evidence>
<keyword evidence="3 6" id="KW-0238">DNA-binding</keyword>
<evidence type="ECO:0000256" key="4">
    <source>
        <dbReference type="ARBA" id="ARBA00023163"/>
    </source>
</evidence>
<evidence type="ECO:0000313" key="7">
    <source>
        <dbReference type="Proteomes" id="UP000590740"/>
    </source>
</evidence>
<dbReference type="Proteomes" id="UP000590740">
    <property type="component" value="Unassembled WGS sequence"/>
</dbReference>
<name>A0A7W7YFG3_9BACT</name>
<comment type="caution">
    <text evidence="6">The sequence shown here is derived from an EMBL/GenBank/DDBJ whole genome shotgun (WGS) entry which is preliminary data.</text>
</comment>
<dbReference type="Pfam" id="PF03466">
    <property type="entry name" value="LysR_substrate"/>
    <property type="match status" value="1"/>
</dbReference>
<feature type="domain" description="HTH lysR-type" evidence="5">
    <location>
        <begin position="1"/>
        <end position="58"/>
    </location>
</feature>
<dbReference type="GO" id="GO:0003700">
    <property type="term" value="F:DNA-binding transcription factor activity"/>
    <property type="evidence" value="ECO:0007669"/>
    <property type="project" value="InterPro"/>
</dbReference>
<protein>
    <submittedName>
        <fullName evidence="6">DNA-binding transcriptional LysR family regulator</fullName>
    </submittedName>
</protein>
<reference evidence="6 7" key="1">
    <citation type="submission" date="2020-08" db="EMBL/GenBank/DDBJ databases">
        <title>Genomic Encyclopedia of Type Strains, Phase IV (KMG-IV): sequencing the most valuable type-strain genomes for metagenomic binning, comparative biology and taxonomic classification.</title>
        <authorList>
            <person name="Goeker M."/>
        </authorList>
    </citation>
    <scope>NUCLEOTIDE SEQUENCE [LARGE SCALE GENOMIC DNA]</scope>
    <source>
        <strain evidence="6 7">DSM 12252</strain>
    </source>
</reference>
<evidence type="ECO:0000256" key="2">
    <source>
        <dbReference type="ARBA" id="ARBA00023015"/>
    </source>
</evidence>
<proteinExistence type="inferred from homology"/>
<dbReference type="Pfam" id="PF00126">
    <property type="entry name" value="HTH_1"/>
    <property type="match status" value="1"/>
</dbReference>
<dbReference type="RefSeq" id="WP_184343514.1">
    <property type="nucleotide sequence ID" value="NZ_JACHIG010000013.1"/>
</dbReference>
<sequence length="305" mass="34211">MEFHQLRYFIAAAEDLSISAAAKRLHVTQPALSRQIAVLEAELGVSLFDRIRKRIHLTEAGRFFLPKARQIVCDAETGAQQLREQFGKARRTLRLGFLPPFLDDLVAPAVREFRQRHPRAQVSLFELPPRAQLDRLRNHELDAAILGNISEGDRALFTIRTLSRHKMAAVLPEDHPLARKKSISLSALKGERWISLSDAFFPGRREFLRNLCTKAGFEPEIVSEVDSLSMMIGAVTAGEGVALMPEHCRKLPHSGCIFVPLAAPVPTTELLLVLPRQELSRELITLTSLIAELAAQIAKDLRDRR</sequence>
<evidence type="ECO:0000313" key="6">
    <source>
        <dbReference type="EMBL" id="MBB5035082.1"/>
    </source>
</evidence>
<dbReference type="FunFam" id="1.10.10.10:FF:000001">
    <property type="entry name" value="LysR family transcriptional regulator"/>
    <property type="match status" value="1"/>
</dbReference>
<comment type="similarity">
    <text evidence="1">Belongs to the LysR transcriptional regulatory family.</text>
</comment>
<keyword evidence="7" id="KW-1185">Reference proteome</keyword>
<dbReference type="InterPro" id="IPR000847">
    <property type="entry name" value="LysR_HTH_N"/>
</dbReference>
<dbReference type="GO" id="GO:0032993">
    <property type="term" value="C:protein-DNA complex"/>
    <property type="evidence" value="ECO:0007669"/>
    <property type="project" value="TreeGrafter"/>
</dbReference>
<keyword evidence="4" id="KW-0804">Transcription</keyword>
<evidence type="ECO:0000259" key="5">
    <source>
        <dbReference type="PROSITE" id="PS50931"/>
    </source>
</evidence>
<dbReference type="InterPro" id="IPR036388">
    <property type="entry name" value="WH-like_DNA-bd_sf"/>
</dbReference>
<dbReference type="PRINTS" id="PR00039">
    <property type="entry name" value="HTHLYSR"/>
</dbReference>